<evidence type="ECO:0000256" key="2">
    <source>
        <dbReference type="ARBA" id="ARBA00013090"/>
    </source>
</evidence>
<dbReference type="GO" id="GO:0009252">
    <property type="term" value="P:peptidoglycan biosynthetic process"/>
    <property type="evidence" value="ECO:0007669"/>
    <property type="project" value="UniProtKB-UniRule"/>
</dbReference>
<dbReference type="HAMAP" id="MF_00258">
    <property type="entry name" value="Glu_racemase"/>
    <property type="match status" value="1"/>
</dbReference>
<feature type="active site" description="Proton donor/acceptor" evidence="7">
    <location>
        <position position="186"/>
    </location>
</feature>
<evidence type="ECO:0000256" key="3">
    <source>
        <dbReference type="ARBA" id="ARBA00022960"/>
    </source>
</evidence>
<keyword evidence="3 7" id="KW-0133">Cell shape</keyword>
<dbReference type="InterPro" id="IPR018187">
    <property type="entry name" value="Asp/Glu_racemase_AS_1"/>
</dbReference>
<evidence type="ECO:0000313" key="9">
    <source>
        <dbReference type="Proteomes" id="UP000019184"/>
    </source>
</evidence>
<dbReference type="PROSITE" id="PS00923">
    <property type="entry name" value="ASP_GLU_RACEMASE_1"/>
    <property type="match status" value="1"/>
</dbReference>
<protein>
    <recommendedName>
        <fullName evidence="2 7">Glutamate racemase</fullName>
        <ecNumber evidence="2 7">5.1.1.3</ecNumber>
    </recommendedName>
</protein>
<comment type="function">
    <text evidence="7">Provides the (R)-glutamate required for cell wall biosynthesis.</text>
</comment>
<dbReference type="EMBL" id="CBTK010000084">
    <property type="protein sequence ID" value="CDH44553.1"/>
    <property type="molecule type" value="Genomic_DNA"/>
</dbReference>
<proteinExistence type="inferred from homology"/>
<keyword evidence="6 7" id="KW-0961">Cell wall biogenesis/degradation</keyword>
<comment type="catalytic activity">
    <reaction evidence="1 7">
        <text>L-glutamate = D-glutamate</text>
        <dbReference type="Rhea" id="RHEA:12813"/>
        <dbReference type="ChEBI" id="CHEBI:29985"/>
        <dbReference type="ChEBI" id="CHEBI:29986"/>
        <dbReference type="EC" id="5.1.1.3"/>
    </reaction>
</comment>
<dbReference type="PANTHER" id="PTHR21198">
    <property type="entry name" value="GLUTAMATE RACEMASE"/>
    <property type="match status" value="1"/>
</dbReference>
<comment type="caution">
    <text evidence="8">The sequence shown here is derived from an EMBL/GenBank/DDBJ whole genome shotgun (WGS) entry which is preliminary data.</text>
</comment>
<dbReference type="RefSeq" id="WP_081756210.1">
    <property type="nucleotide sequence ID" value="NZ_CBTK010000084.1"/>
</dbReference>
<feature type="active site" description="Proton donor/acceptor" evidence="7">
    <location>
        <position position="76"/>
    </location>
</feature>
<dbReference type="EC" id="5.1.1.3" evidence="2 7"/>
<keyword evidence="5 7" id="KW-0413">Isomerase</keyword>
<evidence type="ECO:0000256" key="1">
    <source>
        <dbReference type="ARBA" id="ARBA00001602"/>
    </source>
</evidence>
<evidence type="ECO:0000256" key="4">
    <source>
        <dbReference type="ARBA" id="ARBA00022984"/>
    </source>
</evidence>
<feature type="binding site" evidence="7">
    <location>
        <begin position="77"/>
        <end position="78"/>
    </location>
    <ligand>
        <name>substrate</name>
    </ligand>
</feature>
<dbReference type="Pfam" id="PF01177">
    <property type="entry name" value="Asp_Glu_race"/>
    <property type="match status" value="1"/>
</dbReference>
<feature type="binding site" evidence="7">
    <location>
        <begin position="187"/>
        <end position="188"/>
    </location>
    <ligand>
        <name>substrate</name>
    </ligand>
</feature>
<dbReference type="Gene3D" id="3.40.50.1860">
    <property type="match status" value="2"/>
</dbReference>
<dbReference type="FunFam" id="3.40.50.1860:FF:000001">
    <property type="entry name" value="Glutamate racemase"/>
    <property type="match status" value="1"/>
</dbReference>
<organism evidence="8 9">
    <name type="scientific">Candidatus Contendobacter odensis Run_B_J11</name>
    <dbReference type="NCBI Taxonomy" id="1400861"/>
    <lineage>
        <taxon>Bacteria</taxon>
        <taxon>Pseudomonadati</taxon>
        <taxon>Pseudomonadota</taxon>
        <taxon>Gammaproteobacteria</taxon>
        <taxon>Candidatus Competibacteraceae</taxon>
        <taxon>Candidatus Contendibacter</taxon>
    </lineage>
</organism>
<evidence type="ECO:0000256" key="7">
    <source>
        <dbReference type="HAMAP-Rule" id="MF_00258"/>
    </source>
</evidence>
<dbReference type="InterPro" id="IPR015942">
    <property type="entry name" value="Asp/Glu/hydantoin_racemase"/>
</dbReference>
<accession>A0A7U7G9T3</accession>
<dbReference type="OrthoDB" id="9801055at2"/>
<dbReference type="SUPFAM" id="SSF53681">
    <property type="entry name" value="Aspartate/glutamate racemase"/>
    <property type="match status" value="2"/>
</dbReference>
<dbReference type="AlphaFoldDB" id="A0A7U7G9T3"/>
<dbReference type="GO" id="GO:0008360">
    <property type="term" value="P:regulation of cell shape"/>
    <property type="evidence" value="ECO:0007669"/>
    <property type="project" value="UniProtKB-KW"/>
</dbReference>
<dbReference type="InterPro" id="IPR004391">
    <property type="entry name" value="Glu_race"/>
</dbReference>
<dbReference type="PANTHER" id="PTHR21198:SF2">
    <property type="entry name" value="GLUTAMATE RACEMASE"/>
    <property type="match status" value="1"/>
</dbReference>
<dbReference type="GO" id="GO:0071555">
    <property type="term" value="P:cell wall organization"/>
    <property type="evidence" value="ECO:0007669"/>
    <property type="project" value="UniProtKB-KW"/>
</dbReference>
<dbReference type="InterPro" id="IPR001920">
    <property type="entry name" value="Asp/Glu_race"/>
</dbReference>
<reference evidence="8 9" key="1">
    <citation type="journal article" date="2014" name="ISME J.">
        <title>Candidatus Competibacter-lineage genomes retrieved from metagenomes reveal functional metabolic diversity.</title>
        <authorList>
            <person name="McIlroy S.J."/>
            <person name="Albertsen M."/>
            <person name="Andresen E.K."/>
            <person name="Saunders A.M."/>
            <person name="Kristiansen R."/>
            <person name="Stokholm-Bjerregaard M."/>
            <person name="Nielsen K.L."/>
            <person name="Nielsen P.H."/>
        </authorList>
    </citation>
    <scope>NUCLEOTIDE SEQUENCE [LARGE SCALE GENOMIC DNA]</scope>
    <source>
        <strain evidence="8 9">Run_B_J11</strain>
    </source>
</reference>
<name>A0A7U7G9T3_9GAMM</name>
<evidence type="ECO:0000313" key="8">
    <source>
        <dbReference type="EMBL" id="CDH44553.1"/>
    </source>
</evidence>
<comment type="similarity">
    <text evidence="7">Belongs to the aspartate/glutamate racemases family.</text>
</comment>
<feature type="binding site" evidence="7">
    <location>
        <begin position="45"/>
        <end position="46"/>
    </location>
    <ligand>
        <name>substrate</name>
    </ligand>
</feature>
<keyword evidence="4 7" id="KW-0573">Peptidoglycan synthesis</keyword>
<gene>
    <name evidence="7 8" type="primary">murI</name>
    <name evidence="8" type="ORF">BN874_1740005</name>
</gene>
<evidence type="ECO:0000256" key="6">
    <source>
        <dbReference type="ARBA" id="ARBA00023316"/>
    </source>
</evidence>
<dbReference type="Proteomes" id="UP000019184">
    <property type="component" value="Unassembled WGS sequence"/>
</dbReference>
<feature type="binding site" evidence="7">
    <location>
        <begin position="13"/>
        <end position="14"/>
    </location>
    <ligand>
        <name>substrate</name>
    </ligand>
</feature>
<sequence>MSHSNNNPIGVFDSGVGGLSVFRRIRADLPDETLLYVADSGHAPYGNKPADFIVRRSFAITEFLLEQGAKAVVVACNTATAAAIARLRAQLDIPIIGIEPALKPAVAGTRSGVVGILATGNTVRSDKFAALLDRHRQHTRVLVQPCPGLADCVERGELSGPHPRTLLERYLEPLLTQGADTLVLGCTHYPFLIPLIQRLVGPNVVILDPSPAVAQQLRRRLEWGGLLAEDDTPAGERYFTSGPPEQTSPVMSRLLGYPVTLDVLPERYRNAGTLPTGLKPAPTAPPALDRVHWIE</sequence>
<dbReference type="UniPathway" id="UPA00219"/>
<evidence type="ECO:0000256" key="5">
    <source>
        <dbReference type="ARBA" id="ARBA00023235"/>
    </source>
</evidence>
<dbReference type="GO" id="GO:0008881">
    <property type="term" value="F:glutamate racemase activity"/>
    <property type="evidence" value="ECO:0007669"/>
    <property type="project" value="UniProtKB-UniRule"/>
</dbReference>
<dbReference type="PROSITE" id="PS00924">
    <property type="entry name" value="ASP_GLU_RACEMASE_2"/>
    <property type="match status" value="1"/>
</dbReference>
<comment type="pathway">
    <text evidence="7">Cell wall biogenesis; peptidoglycan biosynthesis.</text>
</comment>
<dbReference type="NCBIfam" id="TIGR00067">
    <property type="entry name" value="glut_race"/>
    <property type="match status" value="1"/>
</dbReference>
<dbReference type="InterPro" id="IPR033134">
    <property type="entry name" value="Asp/Glu_racemase_AS_2"/>
</dbReference>
<keyword evidence="9" id="KW-1185">Reference proteome</keyword>